<dbReference type="AlphaFoldDB" id="A0A7K0KBH9"/>
<evidence type="ECO:0000256" key="2">
    <source>
        <dbReference type="ARBA" id="ARBA00011245"/>
    </source>
</evidence>
<reference evidence="4 5" key="1">
    <citation type="submission" date="2019-08" db="EMBL/GenBank/DDBJ databases">
        <title>In-depth cultivation of the pig gut microbiome towards novel bacterial diversity and tailored functional studies.</title>
        <authorList>
            <person name="Wylensek D."/>
            <person name="Hitch T.C.A."/>
            <person name="Clavel T."/>
        </authorList>
    </citation>
    <scope>NUCLEOTIDE SEQUENCE [LARGE SCALE GENOMIC DNA]</scope>
    <source>
        <strain evidence="4 5">LKV-178-WT-2A</strain>
    </source>
</reference>
<name>A0A7K0KBH9_9BACT</name>
<keyword evidence="3" id="KW-0106">Calcium</keyword>
<gene>
    <name evidence="4" type="ORF">FYJ73_00995</name>
</gene>
<dbReference type="PANTHER" id="PTHR11122">
    <property type="entry name" value="APOSPORY-ASSOCIATED PROTEIN C-RELATED"/>
    <property type="match status" value="1"/>
</dbReference>
<evidence type="ECO:0000313" key="5">
    <source>
        <dbReference type="Proteomes" id="UP000438914"/>
    </source>
</evidence>
<dbReference type="Pfam" id="PF01263">
    <property type="entry name" value="Aldose_epim"/>
    <property type="match status" value="1"/>
</dbReference>
<dbReference type="EMBL" id="VUNG01000002">
    <property type="protein sequence ID" value="MST83276.1"/>
    <property type="molecule type" value="Genomic_DNA"/>
</dbReference>
<dbReference type="SUPFAM" id="SSF74650">
    <property type="entry name" value="Galactose mutarotase-like"/>
    <property type="match status" value="1"/>
</dbReference>
<organism evidence="4 5">
    <name type="scientific">Hallella mizrahii</name>
    <dbReference type="NCBI Taxonomy" id="2606637"/>
    <lineage>
        <taxon>Bacteria</taxon>
        <taxon>Pseudomonadati</taxon>
        <taxon>Bacteroidota</taxon>
        <taxon>Bacteroidia</taxon>
        <taxon>Bacteroidales</taxon>
        <taxon>Prevotellaceae</taxon>
        <taxon>Hallella</taxon>
    </lineage>
</organism>
<evidence type="ECO:0000256" key="1">
    <source>
        <dbReference type="ARBA" id="ARBA00001913"/>
    </source>
</evidence>
<evidence type="ECO:0000256" key="3">
    <source>
        <dbReference type="ARBA" id="ARBA00022837"/>
    </source>
</evidence>
<protein>
    <submittedName>
        <fullName evidence="4">Aldose 1-epimerase family protein</fullName>
    </submittedName>
</protein>
<dbReference type="InterPro" id="IPR014718">
    <property type="entry name" value="GH-type_carb-bd"/>
</dbReference>
<dbReference type="GO" id="GO:0030246">
    <property type="term" value="F:carbohydrate binding"/>
    <property type="evidence" value="ECO:0007669"/>
    <property type="project" value="InterPro"/>
</dbReference>
<dbReference type="Gene3D" id="2.70.98.10">
    <property type="match status" value="1"/>
</dbReference>
<dbReference type="InterPro" id="IPR037481">
    <property type="entry name" value="LacX"/>
</dbReference>
<comment type="caution">
    <text evidence="4">The sequence shown here is derived from an EMBL/GenBank/DDBJ whole genome shotgun (WGS) entry which is preliminary data.</text>
</comment>
<dbReference type="CDD" id="cd09024">
    <property type="entry name" value="Aldose_epim_lacX"/>
    <property type="match status" value="1"/>
</dbReference>
<proteinExistence type="predicted"/>
<dbReference type="Proteomes" id="UP000438914">
    <property type="component" value="Unassembled WGS sequence"/>
</dbReference>
<sequence>MEQIKNSQLTVEIADHGAELVSVKDAQGKEYLWQADPKYWGRHSPILFPIVGSLWNGVYHVCGKDYPLSRHGFARDMDFHLIAKGDEQVVFALHDSAETLKKYPFHFNLAVSYRLKDNELHVVWHVENPDDKTIWFQVGGHPAFRVPDMKQGEPLHGRLRFDNSEPIRRFLAEQGCLDRSRHEEVRTDKGVWSFDTHSFDNDALVFDHSQIRRIELLDAKGKAVVTVQTKAPALGIWSPSGKDAPFICIEPWYGVTDVDGFDGELRDKYLVNQLLPGSSFMSEYVITIG</sequence>
<dbReference type="PANTHER" id="PTHR11122:SF13">
    <property type="entry name" value="GLUCOSE-6-PHOSPHATE 1-EPIMERASE"/>
    <property type="match status" value="1"/>
</dbReference>
<dbReference type="GO" id="GO:0005975">
    <property type="term" value="P:carbohydrate metabolic process"/>
    <property type="evidence" value="ECO:0007669"/>
    <property type="project" value="InterPro"/>
</dbReference>
<accession>A0A7K0KBH9</accession>
<comment type="subunit">
    <text evidence="2">Monomer.</text>
</comment>
<dbReference type="InterPro" id="IPR011013">
    <property type="entry name" value="Gal_mutarotase_sf_dom"/>
</dbReference>
<dbReference type="GO" id="GO:0016853">
    <property type="term" value="F:isomerase activity"/>
    <property type="evidence" value="ECO:0007669"/>
    <property type="project" value="InterPro"/>
</dbReference>
<keyword evidence="5" id="KW-1185">Reference proteome</keyword>
<evidence type="ECO:0000313" key="4">
    <source>
        <dbReference type="EMBL" id="MST83276.1"/>
    </source>
</evidence>
<comment type="cofactor">
    <cofactor evidence="1">
        <name>Ca(2+)</name>
        <dbReference type="ChEBI" id="CHEBI:29108"/>
    </cofactor>
</comment>
<dbReference type="InterPro" id="IPR008183">
    <property type="entry name" value="Aldose_1/G6P_1-epimerase"/>
</dbReference>
<dbReference type="RefSeq" id="WP_154532739.1">
    <property type="nucleotide sequence ID" value="NZ_VUNG01000002.1"/>
</dbReference>